<evidence type="ECO:0000313" key="11">
    <source>
        <dbReference type="EMBL" id="KOB75488.1"/>
    </source>
</evidence>
<evidence type="ECO:0000256" key="3">
    <source>
        <dbReference type="ARBA" id="ARBA00012643"/>
    </source>
</evidence>
<gene>
    <name evidence="11" type="ORF">OBRU01_07393</name>
</gene>
<comment type="caution">
    <text evidence="11">The sequence shown here is derived from an EMBL/GenBank/DDBJ whole genome shotgun (WGS) entry which is preliminary data.</text>
</comment>
<organism evidence="11 12">
    <name type="scientific">Operophtera brumata</name>
    <name type="common">Winter moth</name>
    <name type="synonym">Phalaena brumata</name>
    <dbReference type="NCBI Taxonomy" id="104452"/>
    <lineage>
        <taxon>Eukaryota</taxon>
        <taxon>Metazoa</taxon>
        <taxon>Ecdysozoa</taxon>
        <taxon>Arthropoda</taxon>
        <taxon>Hexapoda</taxon>
        <taxon>Insecta</taxon>
        <taxon>Pterygota</taxon>
        <taxon>Neoptera</taxon>
        <taxon>Endopterygota</taxon>
        <taxon>Lepidoptera</taxon>
        <taxon>Glossata</taxon>
        <taxon>Ditrysia</taxon>
        <taxon>Geometroidea</taxon>
        <taxon>Geometridae</taxon>
        <taxon>Larentiinae</taxon>
        <taxon>Operophtera</taxon>
    </lineage>
</organism>
<evidence type="ECO:0000256" key="7">
    <source>
        <dbReference type="ARBA" id="ARBA00022801"/>
    </source>
</evidence>
<dbReference type="GO" id="GO:0046872">
    <property type="term" value="F:metal ion binding"/>
    <property type="evidence" value="ECO:0007669"/>
    <property type="project" value="UniProtKB-KW"/>
</dbReference>
<evidence type="ECO:0000256" key="1">
    <source>
        <dbReference type="ARBA" id="ARBA00000815"/>
    </source>
</evidence>
<protein>
    <recommendedName>
        <fullName evidence="3">5'-nucleotidase</fullName>
        <ecNumber evidence="3">3.1.3.5</ecNumber>
    </recommendedName>
</protein>
<dbReference type="PANTHER" id="PTHR11575:SF24">
    <property type="entry name" value="5'-NUCLEOTIDASE"/>
    <property type="match status" value="1"/>
</dbReference>
<feature type="domain" description="Calcineurin-like phosphoesterase" evidence="9">
    <location>
        <begin position="41"/>
        <end position="256"/>
    </location>
</feature>
<feature type="domain" description="Calcineurin-like phosphoesterase" evidence="9">
    <location>
        <begin position="1001"/>
        <end position="1128"/>
    </location>
</feature>
<reference evidence="11 12" key="1">
    <citation type="journal article" date="2015" name="Genome Biol. Evol.">
        <title>The genome of winter moth (Operophtera brumata) provides a genomic perspective on sexual dimorphism and phenology.</title>
        <authorList>
            <person name="Derks M.F."/>
            <person name="Smit S."/>
            <person name="Salis L."/>
            <person name="Schijlen E."/>
            <person name="Bossers A."/>
            <person name="Mateman C."/>
            <person name="Pijl A.S."/>
            <person name="de Ridder D."/>
            <person name="Groenen M.A."/>
            <person name="Visser M.E."/>
            <person name="Megens H.J."/>
        </authorList>
    </citation>
    <scope>NUCLEOTIDE SEQUENCE [LARGE SCALE GENOMIC DNA]</scope>
    <source>
        <strain evidence="11">WM2013NL</strain>
        <tissue evidence="11">Head and thorax</tissue>
    </source>
</reference>
<keyword evidence="7" id="KW-0378">Hydrolase</keyword>
<keyword evidence="4" id="KW-0479">Metal-binding</keyword>
<dbReference type="InterPro" id="IPR036907">
    <property type="entry name" value="5'-Nucleotdase_C_sf"/>
</dbReference>
<feature type="domain" description="5'-Nucleotidase C-terminal" evidence="10">
    <location>
        <begin position="782"/>
        <end position="957"/>
    </location>
</feature>
<dbReference type="EC" id="3.1.3.5" evidence="3"/>
<dbReference type="InterPro" id="IPR004843">
    <property type="entry name" value="Calcineurin-like_PHP"/>
</dbReference>
<dbReference type="Gene3D" id="3.60.21.10">
    <property type="match status" value="4"/>
</dbReference>
<evidence type="ECO:0000313" key="12">
    <source>
        <dbReference type="Proteomes" id="UP000037510"/>
    </source>
</evidence>
<dbReference type="SUPFAM" id="SSF55816">
    <property type="entry name" value="5'-nucleotidase (syn. UDP-sugar hydrolase), C-terminal domain"/>
    <property type="match status" value="4"/>
</dbReference>
<dbReference type="Pfam" id="PF02872">
    <property type="entry name" value="5_nucleotid_C"/>
    <property type="match status" value="4"/>
</dbReference>
<keyword evidence="12" id="KW-1185">Reference proteome</keyword>
<dbReference type="FunFam" id="3.60.21.10:FF:000020">
    <property type="entry name" value="NT5E isoform 4"/>
    <property type="match status" value="3"/>
</dbReference>
<dbReference type="GO" id="GO:0000166">
    <property type="term" value="F:nucleotide binding"/>
    <property type="evidence" value="ECO:0007669"/>
    <property type="project" value="UniProtKB-KW"/>
</dbReference>
<feature type="domain" description="5'-Nucleotidase C-terminal" evidence="10">
    <location>
        <begin position="1222"/>
        <end position="1397"/>
    </location>
</feature>
<dbReference type="Gene3D" id="3.90.780.10">
    <property type="entry name" value="5'-Nucleotidase, C-terminal domain"/>
    <property type="match status" value="4"/>
</dbReference>
<keyword evidence="5 8" id="KW-0732">Signal</keyword>
<accession>A0A0L7LIV3</accession>
<dbReference type="PANTHER" id="PTHR11575">
    <property type="entry name" value="5'-NUCLEOTIDASE-RELATED"/>
    <property type="match status" value="1"/>
</dbReference>
<dbReference type="EMBL" id="JTDY01000906">
    <property type="protein sequence ID" value="KOB75488.1"/>
    <property type="molecule type" value="Genomic_DNA"/>
</dbReference>
<proteinExistence type="inferred from homology"/>
<sequence length="1928" mass="211427">MLQDCLFKRLTSLAVLLASISLCPGAFVKAPSGSGNFELLILHNNDMHARFEQTSQLSGACTTADREAGKCYGGFPRVAHVVKEARKAAQNGQGPPVLYLNAGDTYTGTAWFTIYKWKIAAEFINALQPDAVSFGNNELEKGSDELSPFLKNVQTKILASNVILKSAQDNENVQKFIIIDIEGVKVGIVGYLSPDSDILDTTGDVEYVDEIIALKEEVAKLQALDVSIIIALGHSTLKRDIEIATEIDGLDIVIAGQKNKFYWDGTTTDYAANNDPIVVTQQSGRKVSVIPSSSYNKYLGKLVAVFDTEGEIINYNSDPILLDSTVPQDEEALRIVRSHISELTARYETVIGKTAVVLDGDSCKTEECNLGNLITDAITYYHATRFEGTSPWTDAPIAVIPSGAITGSIAPANRPAEITWEDLLKAVPLESNIVAVTMSGTVLNQVLEHSLATYSTQNSTGQLLQFSGIRAEYDLARETGSRLVNAFARCSNCFVPDFYVIDSWRSYKVLMPASMADGAYGYNMFVGLEKETLTYDEVTCTAEFIELRSPVYPEVAGRVSLGNHELDNGVSGLTPFIENLTCPVLAANLVLNREPDLQAEPNLMKSVVFDVNGTKVGIIGYLTPDTKFLAIKNNVDYIEETEAIRAEAAKLKLEGINILIALGHSGFTKDLQIAKEVDDIDLVIGGHTNTFLWNGTTPDVEEPEGPYPMLVKQKSGRLVPAVQAYAYTKYLGKLHLVFDANGEIVSYDGNPILLDNSVPQDADVLKIVNLYRGEVMKISETVVGTTSVILEGQSCRLRECNMGNLITDAMVFKYATTYRGKGWSDAPIAIIQGGGVRASIAHLKLPANITKGDLLTVMPFDGNMVRLSISGLGIMRMFEHSVAGYYPTRAPGQFLQMSGLTVDYDFRMPRGSRVVGVSVRCGACEVPSFSPLNKSEEYNILMPSFLSMGGDGFSVFEGLPAVSLSYDELESTVEYIKGHSPIYSGLEGRVIIKNADKLRSLGNHEFDNGVSGLTPFIENLTSPVLCANLVLTQVPELAREENLKKSIILDIDGNKVGIVGYLTPETKVVAKPNDVEYIDEVKALKVEVKKLLAQGIKIIIAVGHSGYLKDQEIGREVEGVDLVIGGHTNTFLWNGSSPDSEYVEGPYPTYVTQASGRRVPVVQAYAYTKYLGKLVLTFDSDGEIIKAVGLPICLDQSIPQDPDVLRLLDRYRENTLASTEDVVGNTSLVLSANTCEKEECNLGNLITDAMVQRYASEYKAGTNHWTDAPIAILQAGGIRTSIAHANMPTNITKGDLLAVMPFEGNLTAVTMNGTVLLRLLEYSAAHYSSDFSSRFLQFSGLRVTYNMKNPKGSRVVKAQARCWTCSIPLFINVYENSIYKVIMPSFLANGGDGYTMLPGLDSEPLGYSELTSTEYYIRQYSPVFAQVEGRITILYDDDINSSSAIIIVSVPSLGNHEFDETVDGVVPFIRNLSSPVLAANLILDKVPALEQETNLRKSVTLERDGIKIGIIGYLIPETKFLAPKNNVEYEDEVTAIRKEVEKLKKDGVNILIALGHSGFIKDLEIARNVEDIDLVIGGHSNTFLWNNLSMDEKPEVVEGPYPVEVRQASGRIVRVVQAYAYTKYLGSLNLIFDSHGEIIQCDGSPILLGPKMPRDPELLKLVEKYRSQIDKINNVVVGTSSVALHGEYCRLRECNIGNVITDAMLNYTKENFDGQYRDVNIGVIQGGRIRTSIDRPQKPFEMTRGEWVTVIPFSDPLAIVTMNGSVLIKSLEHAVDGWRVIDTPGQFLQMSGMRVIYDLAESPGSRVISAKAICSNCGNNELTDIREDYEYKVLMNVFLTEGGDGFSIFDGLPRNLLPYSEVDTVIYYLSRNALVSLEETGRITLLNSDKVKNPQAEFVTNTINSADRKLISNNSVFYCVLVVLASFL</sequence>
<evidence type="ECO:0000259" key="10">
    <source>
        <dbReference type="Pfam" id="PF02872"/>
    </source>
</evidence>
<dbReference type="FunFam" id="3.90.780.10:FF:000001">
    <property type="entry name" value="NT5E isoform 3"/>
    <property type="match status" value="2"/>
</dbReference>
<dbReference type="PRINTS" id="PR01607">
    <property type="entry name" value="APYRASEFAMLY"/>
</dbReference>
<name>A0A0L7LIV3_OPEBR</name>
<keyword evidence="6" id="KW-0547">Nucleotide-binding</keyword>
<dbReference type="STRING" id="104452.A0A0L7LIV3"/>
<dbReference type="Pfam" id="PF00149">
    <property type="entry name" value="Metallophos"/>
    <property type="match status" value="2"/>
</dbReference>
<evidence type="ECO:0000256" key="2">
    <source>
        <dbReference type="ARBA" id="ARBA00006654"/>
    </source>
</evidence>
<dbReference type="InterPro" id="IPR006179">
    <property type="entry name" value="5_nucleotidase/apyrase"/>
</dbReference>
<evidence type="ECO:0000256" key="4">
    <source>
        <dbReference type="ARBA" id="ARBA00022723"/>
    </source>
</evidence>
<dbReference type="GO" id="GO:0008253">
    <property type="term" value="F:5'-nucleotidase activity"/>
    <property type="evidence" value="ECO:0007669"/>
    <property type="project" value="UniProtKB-EC"/>
</dbReference>
<evidence type="ECO:0000256" key="5">
    <source>
        <dbReference type="ARBA" id="ARBA00022729"/>
    </source>
</evidence>
<feature type="chain" id="PRO_5005573352" description="5'-nucleotidase" evidence="8">
    <location>
        <begin position="26"/>
        <end position="1928"/>
    </location>
</feature>
<dbReference type="InterPro" id="IPR008334">
    <property type="entry name" value="5'-Nucleotdase_C"/>
</dbReference>
<evidence type="ECO:0000259" key="9">
    <source>
        <dbReference type="Pfam" id="PF00149"/>
    </source>
</evidence>
<evidence type="ECO:0000256" key="8">
    <source>
        <dbReference type="SAM" id="SignalP"/>
    </source>
</evidence>
<dbReference type="GO" id="GO:0005886">
    <property type="term" value="C:plasma membrane"/>
    <property type="evidence" value="ECO:0007669"/>
    <property type="project" value="TreeGrafter"/>
</dbReference>
<dbReference type="SUPFAM" id="SSF56300">
    <property type="entry name" value="Metallo-dependent phosphatases"/>
    <property type="match status" value="4"/>
</dbReference>
<comment type="similarity">
    <text evidence="2">Belongs to the 5'-nucleotidase family.</text>
</comment>
<dbReference type="InterPro" id="IPR029052">
    <property type="entry name" value="Metallo-depent_PP-like"/>
</dbReference>
<evidence type="ECO:0000256" key="6">
    <source>
        <dbReference type="ARBA" id="ARBA00022741"/>
    </source>
</evidence>
<dbReference type="Proteomes" id="UP000037510">
    <property type="component" value="Unassembled WGS sequence"/>
</dbReference>
<feature type="domain" description="5'-Nucleotidase C-terminal" evidence="10">
    <location>
        <begin position="350"/>
        <end position="526"/>
    </location>
</feature>
<comment type="catalytic activity">
    <reaction evidence="1">
        <text>a ribonucleoside 5'-phosphate + H2O = a ribonucleoside + phosphate</text>
        <dbReference type="Rhea" id="RHEA:12484"/>
        <dbReference type="ChEBI" id="CHEBI:15377"/>
        <dbReference type="ChEBI" id="CHEBI:18254"/>
        <dbReference type="ChEBI" id="CHEBI:43474"/>
        <dbReference type="ChEBI" id="CHEBI:58043"/>
        <dbReference type="EC" id="3.1.3.5"/>
    </reaction>
</comment>
<dbReference type="GO" id="GO:0006196">
    <property type="term" value="P:AMP catabolic process"/>
    <property type="evidence" value="ECO:0007669"/>
    <property type="project" value="TreeGrafter"/>
</dbReference>
<feature type="domain" description="5'-Nucleotidase C-terminal" evidence="10">
    <location>
        <begin position="1676"/>
        <end position="1850"/>
    </location>
</feature>
<feature type="signal peptide" evidence="8">
    <location>
        <begin position="1"/>
        <end position="25"/>
    </location>
</feature>